<dbReference type="InterPro" id="IPR001845">
    <property type="entry name" value="HTH_ArsR_DNA-bd_dom"/>
</dbReference>
<dbReference type="InterPro" id="IPR011991">
    <property type="entry name" value="ArsR-like_HTH"/>
</dbReference>
<evidence type="ECO:0000256" key="1">
    <source>
        <dbReference type="ARBA" id="ARBA00023015"/>
    </source>
</evidence>
<dbReference type="PRINTS" id="PR00778">
    <property type="entry name" value="HTHARSR"/>
</dbReference>
<name>A0A1H8W8M1_9ACTN</name>
<dbReference type="AlphaFoldDB" id="A0A1H8W8M1"/>
<dbReference type="CDD" id="cd00090">
    <property type="entry name" value="HTH_ARSR"/>
    <property type="match status" value="1"/>
</dbReference>
<dbReference type="PANTHER" id="PTHR33154">
    <property type="entry name" value="TRANSCRIPTIONAL REGULATOR, ARSR FAMILY"/>
    <property type="match status" value="1"/>
</dbReference>
<dbReference type="PROSITE" id="PS50987">
    <property type="entry name" value="HTH_ARSR_2"/>
    <property type="match status" value="1"/>
</dbReference>
<dbReference type="Proteomes" id="UP000198960">
    <property type="component" value="Unassembled WGS sequence"/>
</dbReference>
<accession>A0A1H8W8M1</accession>
<dbReference type="Gene3D" id="1.10.10.10">
    <property type="entry name" value="Winged helix-like DNA-binding domain superfamily/Winged helix DNA-binding domain"/>
    <property type="match status" value="1"/>
</dbReference>
<dbReference type="InterPro" id="IPR051081">
    <property type="entry name" value="HTH_MetalResp_TranReg"/>
</dbReference>
<reference evidence="6" key="1">
    <citation type="submission" date="2016-10" db="EMBL/GenBank/DDBJ databases">
        <authorList>
            <person name="Varghese N."/>
            <person name="Submissions S."/>
        </authorList>
    </citation>
    <scope>NUCLEOTIDE SEQUENCE [LARGE SCALE GENOMIC DNA]</scope>
    <source>
        <strain evidence="6">DSM 45413</strain>
    </source>
</reference>
<dbReference type="PANTHER" id="PTHR33154:SF12">
    <property type="entry name" value="TRANSCRIPTIONAL REGULATORY PROTEIN"/>
    <property type="match status" value="1"/>
</dbReference>
<protein>
    <submittedName>
        <fullName evidence="5">DNA-binding transcriptional regulator, ArsR family</fullName>
    </submittedName>
</protein>
<dbReference type="SMART" id="SM00418">
    <property type="entry name" value="HTH_ARSR"/>
    <property type="match status" value="1"/>
</dbReference>
<organism evidence="5 6">
    <name type="scientific">Trujillonella endophytica</name>
    <dbReference type="NCBI Taxonomy" id="673521"/>
    <lineage>
        <taxon>Bacteria</taxon>
        <taxon>Bacillati</taxon>
        <taxon>Actinomycetota</taxon>
        <taxon>Actinomycetes</taxon>
        <taxon>Geodermatophilales</taxon>
        <taxon>Geodermatophilaceae</taxon>
        <taxon>Trujillonella</taxon>
    </lineage>
</organism>
<dbReference type="STRING" id="673521.SAMN05660991_04138"/>
<dbReference type="Pfam" id="PF12840">
    <property type="entry name" value="HTH_20"/>
    <property type="match status" value="1"/>
</dbReference>
<keyword evidence="2 5" id="KW-0238">DNA-binding</keyword>
<keyword evidence="1" id="KW-0805">Transcription regulation</keyword>
<dbReference type="GO" id="GO:0003700">
    <property type="term" value="F:DNA-binding transcription factor activity"/>
    <property type="evidence" value="ECO:0007669"/>
    <property type="project" value="InterPro"/>
</dbReference>
<dbReference type="InterPro" id="IPR036388">
    <property type="entry name" value="WH-like_DNA-bd_sf"/>
</dbReference>
<evidence type="ECO:0000313" key="6">
    <source>
        <dbReference type="Proteomes" id="UP000198960"/>
    </source>
</evidence>
<dbReference type="OrthoDB" id="4471357at2"/>
<evidence type="ECO:0000256" key="3">
    <source>
        <dbReference type="ARBA" id="ARBA00023163"/>
    </source>
</evidence>
<dbReference type="EMBL" id="FOEE01000017">
    <property type="protein sequence ID" value="SEP23488.1"/>
    <property type="molecule type" value="Genomic_DNA"/>
</dbReference>
<dbReference type="RefSeq" id="WP_091948197.1">
    <property type="nucleotide sequence ID" value="NZ_FOEE01000017.1"/>
</dbReference>
<dbReference type="GO" id="GO:0003677">
    <property type="term" value="F:DNA binding"/>
    <property type="evidence" value="ECO:0007669"/>
    <property type="project" value="UniProtKB-KW"/>
</dbReference>
<proteinExistence type="predicted"/>
<keyword evidence="3" id="KW-0804">Transcription</keyword>
<dbReference type="SUPFAM" id="SSF46785">
    <property type="entry name" value="Winged helix' DNA-binding domain"/>
    <property type="match status" value="1"/>
</dbReference>
<dbReference type="NCBIfam" id="NF033788">
    <property type="entry name" value="HTH_metalloreg"/>
    <property type="match status" value="1"/>
</dbReference>
<keyword evidence="6" id="KW-1185">Reference proteome</keyword>
<dbReference type="InterPro" id="IPR036390">
    <property type="entry name" value="WH_DNA-bd_sf"/>
</dbReference>
<evidence type="ECO:0000313" key="5">
    <source>
        <dbReference type="EMBL" id="SEP23488.1"/>
    </source>
</evidence>
<feature type="domain" description="HTH arsR-type" evidence="4">
    <location>
        <begin position="1"/>
        <end position="95"/>
    </location>
</feature>
<gene>
    <name evidence="5" type="ORF">SAMN05660991_04138</name>
</gene>
<evidence type="ECO:0000259" key="4">
    <source>
        <dbReference type="PROSITE" id="PS50987"/>
    </source>
</evidence>
<sequence>MTREPVAATEVFKALGDPIRWNIVQQMAQQEELACSVLEDTLPVSKPTISYHTKILTQAGLIEVRKRGRNYFYSLRREVLRSLMDEMWLLAPGPRLVVDGTATGPSSADRPALKAAVGDDTARPAALLTW</sequence>
<evidence type="ECO:0000256" key="2">
    <source>
        <dbReference type="ARBA" id="ARBA00023125"/>
    </source>
</evidence>